<evidence type="ECO:0000313" key="2">
    <source>
        <dbReference type="EMBL" id="KKN62906.1"/>
    </source>
</evidence>
<reference evidence="2" key="1">
    <citation type="journal article" date="2015" name="Nature">
        <title>Complex archaea that bridge the gap between prokaryotes and eukaryotes.</title>
        <authorList>
            <person name="Spang A."/>
            <person name="Saw J.H."/>
            <person name="Jorgensen S.L."/>
            <person name="Zaremba-Niedzwiedzka K."/>
            <person name="Martijn J."/>
            <person name="Lind A.E."/>
            <person name="van Eijk R."/>
            <person name="Schleper C."/>
            <person name="Guy L."/>
            <person name="Ettema T.J."/>
        </authorList>
    </citation>
    <scope>NUCLEOTIDE SEQUENCE</scope>
</reference>
<comment type="caution">
    <text evidence="2">The sequence shown here is derived from an EMBL/GenBank/DDBJ whole genome shotgun (WGS) entry which is preliminary data.</text>
</comment>
<accession>A0A0F9UNX5</accession>
<dbReference type="CDD" id="cd00198">
    <property type="entry name" value="vWFA"/>
    <property type="match status" value="1"/>
</dbReference>
<protein>
    <recommendedName>
        <fullName evidence="1">VWFA domain-containing protein</fullName>
    </recommendedName>
</protein>
<name>A0A0F9UNX5_9ZZZZ</name>
<dbReference type="InterPro" id="IPR002035">
    <property type="entry name" value="VWF_A"/>
</dbReference>
<feature type="domain" description="VWFA" evidence="1">
    <location>
        <begin position="687"/>
        <end position="852"/>
    </location>
</feature>
<sequence length="856" mass="97266">MIIFPHNPVWFSLKLISALRRHEKCVYKPSIRQAIAICKLILARFLNRGECEVDDFIDIAVVTSPLENQDLAKQLARELLSFSESLKGTNPQKITSSDIFGDFKAKDLLDNVEIDLSELDEIFDDFDFLQKHFDEIESLDIDSLMESTFTSFFDKFGDRLEDDPYKTALDVIDKNAIANFNKIKDLKALLEYAKNLLRKKINNLEPEDIGFARKLGILEEIIEKSKTTREKILSQFAKEKSPDKVKPLEKAFQGNFLDALNIADFALKTNILDDKNKNVVKNLFKKNLSKPGRNIDDLFNAAKVMGSNLSMDEDQLNKIVSNSSDLPFKDAYQSVKGYDQYFGGNLSEKYLKNINDNLEHLSESENIEDIRKHLVQHPTKIPSWRKLLNSVIDKEIQLIKKDYNNDGALNAQMKNFADKLITSQSSCTDFVCRSQLNTKIQDVVNKSTELAVSKENLRNYVKNFNEMGFLPNLDSIKQAGKRLKMTEAEILSLVEANFKYFKKMVEEKSSTYQAYRDYLKQLKLTHQQIEQITSAAIGANPPHSTNLDALSALNEKYLSQVLNMVERMGDQALDTALSSLGAGSGLDLLEQWFFSRHNISQKVKRKLKEIIKHIMIDLGIKSANSLIGSANSGPIVENIVIPYTPGDDFELIDLEETISNLLERGKTVETITNDDFLVSKTTQGLRCLVLELDISGSMSGQKLSQMALCATMLVYAFKPEELALTFFESNTHKVKNLDQDIELEKLVDELLEIQARGGTCINSALKWANNQFEKKGRSKHKLNVLFTDADVFDFKNSMKELKKMSEKGIKFVMVVPKFNFSSVMANKMVKEANGVLLTLNQWRDFPKLISEIITDH</sequence>
<dbReference type="AlphaFoldDB" id="A0A0F9UNX5"/>
<dbReference type="InterPro" id="IPR008912">
    <property type="entry name" value="Uncharacterised_CoxE"/>
</dbReference>
<dbReference type="Gene3D" id="3.40.50.410">
    <property type="entry name" value="von Willebrand factor, type A domain"/>
    <property type="match status" value="1"/>
</dbReference>
<dbReference type="SUPFAM" id="SSF53300">
    <property type="entry name" value="vWA-like"/>
    <property type="match status" value="1"/>
</dbReference>
<evidence type="ECO:0000259" key="1">
    <source>
        <dbReference type="PROSITE" id="PS50234"/>
    </source>
</evidence>
<organism evidence="2">
    <name type="scientific">marine sediment metagenome</name>
    <dbReference type="NCBI Taxonomy" id="412755"/>
    <lineage>
        <taxon>unclassified sequences</taxon>
        <taxon>metagenomes</taxon>
        <taxon>ecological metagenomes</taxon>
    </lineage>
</organism>
<gene>
    <name evidence="2" type="ORF">LCGC14_0507180</name>
</gene>
<dbReference type="PROSITE" id="PS50234">
    <property type="entry name" value="VWFA"/>
    <property type="match status" value="1"/>
</dbReference>
<dbReference type="EMBL" id="LAZR01000608">
    <property type="protein sequence ID" value="KKN62906.1"/>
    <property type="molecule type" value="Genomic_DNA"/>
</dbReference>
<dbReference type="InterPro" id="IPR036465">
    <property type="entry name" value="vWFA_dom_sf"/>
</dbReference>
<proteinExistence type="predicted"/>
<dbReference type="Pfam" id="PF05762">
    <property type="entry name" value="VWA_CoxE"/>
    <property type="match status" value="1"/>
</dbReference>